<sequence length="59" mass="6369">MADKVTEQVPQSPVTQSENLLPQTSDTSNNCNTLFTMAALAIIGAAGLLNKKHRENKID</sequence>
<evidence type="ECO:0000259" key="7">
    <source>
        <dbReference type="PROSITE" id="PS50847"/>
    </source>
</evidence>
<evidence type="ECO:0000256" key="6">
    <source>
        <dbReference type="SAM" id="Phobius"/>
    </source>
</evidence>
<gene>
    <name evidence="8" type="ORF">STRPS_1021</name>
</gene>
<dbReference type="PROSITE" id="PS50847">
    <property type="entry name" value="GRAM_POS_ANCHORING"/>
    <property type="match status" value="1"/>
</dbReference>
<reference evidence="8 9" key="1">
    <citation type="journal article" date="2014" name="Int. J. Syst. Evol. Microbiol.">
        <title>Phylogenomics and the dynamic genome evolution of the genus Streptococcus.</title>
        <authorList>
            <consortium name="The Broad Institute Genome Sequencing Platform"/>
            <person name="Richards V.P."/>
            <person name="Palmer S.R."/>
            <person name="Pavinski Bitar P.D."/>
            <person name="Qin X."/>
            <person name="Weinstock G.M."/>
            <person name="Highlander S.K."/>
            <person name="Town C.D."/>
            <person name="Burne R.A."/>
            <person name="Stanhope M.J."/>
        </authorList>
    </citation>
    <scope>NUCLEOTIDE SEQUENCE [LARGE SCALE GENOMIC DNA]</scope>
    <source>
        <strain evidence="8 9">LQ 940-04</strain>
    </source>
</reference>
<keyword evidence="6" id="KW-0472">Membrane</keyword>
<feature type="compositionally biased region" description="Polar residues" evidence="5">
    <location>
        <begin position="8"/>
        <end position="28"/>
    </location>
</feature>
<evidence type="ECO:0000256" key="5">
    <source>
        <dbReference type="SAM" id="MobiDB-lite"/>
    </source>
</evidence>
<name>G5K7H8_9STRE</name>
<dbReference type="AlphaFoldDB" id="G5K7H8"/>
<dbReference type="RefSeq" id="WP_007893796.1">
    <property type="nucleotide sequence ID" value="NZ_AEUY02000005.1"/>
</dbReference>
<organism evidence="8 9">
    <name type="scientific">Streptococcus pseudoporcinus LQ 940-04</name>
    <dbReference type="NCBI Taxonomy" id="875093"/>
    <lineage>
        <taxon>Bacteria</taxon>
        <taxon>Bacillati</taxon>
        <taxon>Bacillota</taxon>
        <taxon>Bacilli</taxon>
        <taxon>Lactobacillales</taxon>
        <taxon>Streptococcaceae</taxon>
        <taxon>Streptococcus</taxon>
    </lineage>
</organism>
<evidence type="ECO:0000256" key="1">
    <source>
        <dbReference type="ARBA" id="ARBA00022512"/>
    </source>
</evidence>
<keyword evidence="3" id="KW-0732">Signal</keyword>
<dbReference type="Proteomes" id="UP000003217">
    <property type="component" value="Unassembled WGS sequence"/>
</dbReference>
<dbReference type="InterPro" id="IPR019931">
    <property type="entry name" value="LPXTG_anchor"/>
</dbReference>
<evidence type="ECO:0000256" key="3">
    <source>
        <dbReference type="ARBA" id="ARBA00022729"/>
    </source>
</evidence>
<protein>
    <recommendedName>
        <fullName evidence="7">Gram-positive cocci surface proteins LPxTG domain-containing protein</fullName>
    </recommendedName>
</protein>
<keyword evidence="6" id="KW-1133">Transmembrane helix</keyword>
<keyword evidence="4" id="KW-0572">Peptidoglycan-anchor</keyword>
<comment type="caution">
    <text evidence="8">The sequence shown here is derived from an EMBL/GenBank/DDBJ whole genome shotgun (WGS) entry which is preliminary data.</text>
</comment>
<feature type="transmembrane region" description="Helical" evidence="6">
    <location>
        <begin position="32"/>
        <end position="49"/>
    </location>
</feature>
<evidence type="ECO:0000313" key="9">
    <source>
        <dbReference type="Proteomes" id="UP000003217"/>
    </source>
</evidence>
<feature type="region of interest" description="Disordered" evidence="5">
    <location>
        <begin position="1"/>
        <end position="28"/>
    </location>
</feature>
<feature type="domain" description="Gram-positive cocci surface proteins LPxTG" evidence="7">
    <location>
        <begin position="21"/>
        <end position="59"/>
    </location>
</feature>
<keyword evidence="1" id="KW-0134">Cell wall</keyword>
<dbReference type="Pfam" id="PF00746">
    <property type="entry name" value="Gram_pos_anchor"/>
    <property type="match status" value="1"/>
</dbReference>
<keyword evidence="6" id="KW-0812">Transmembrane</keyword>
<evidence type="ECO:0000256" key="4">
    <source>
        <dbReference type="ARBA" id="ARBA00023088"/>
    </source>
</evidence>
<dbReference type="GeneID" id="58555581"/>
<keyword evidence="2" id="KW-0964">Secreted</keyword>
<dbReference type="EMBL" id="AEUY02000005">
    <property type="protein sequence ID" value="EHI64182.1"/>
    <property type="molecule type" value="Genomic_DNA"/>
</dbReference>
<evidence type="ECO:0000313" key="8">
    <source>
        <dbReference type="EMBL" id="EHI64182.1"/>
    </source>
</evidence>
<keyword evidence="9" id="KW-1185">Reference proteome</keyword>
<proteinExistence type="predicted"/>
<evidence type="ECO:0000256" key="2">
    <source>
        <dbReference type="ARBA" id="ARBA00022525"/>
    </source>
</evidence>
<accession>G5K7H8</accession>